<reference evidence="2" key="1">
    <citation type="submission" date="2018-12" db="EMBL/GenBank/DDBJ databases">
        <title>Tengunoibacter tsumagoiensis gen. nov., sp. nov., Dictyobacter kobayashii sp. nov., D. alpinus sp. nov., and D. joshuensis sp. nov. and description of Dictyobacteraceae fam. nov. within the order Ktedonobacterales isolated from Tengu-no-mugimeshi.</title>
        <authorList>
            <person name="Wang C.M."/>
            <person name="Zheng Y."/>
            <person name="Sakai Y."/>
            <person name="Toyoda A."/>
            <person name="Minakuchi Y."/>
            <person name="Abe K."/>
            <person name="Yokota A."/>
            <person name="Yabe S."/>
        </authorList>
    </citation>
    <scope>NUCLEOTIDE SEQUENCE [LARGE SCALE GENOMIC DNA]</scope>
    <source>
        <strain evidence="2">Uno3</strain>
    </source>
</reference>
<protein>
    <submittedName>
        <fullName evidence="1">Uncharacterized protein</fullName>
    </submittedName>
</protein>
<evidence type="ECO:0000313" key="1">
    <source>
        <dbReference type="EMBL" id="GCE10433.1"/>
    </source>
</evidence>
<keyword evidence="2" id="KW-1185">Reference proteome</keyword>
<sequence>MKVIPQPATSTLGLLRAENIHKTKRFNLPPRFTSRELYTKGVQRKQPVFQ</sequence>
<proteinExistence type="predicted"/>
<accession>A0A401ZUA3</accession>
<dbReference type="Proteomes" id="UP000287352">
    <property type="component" value="Unassembled WGS sequence"/>
</dbReference>
<dbReference type="AlphaFoldDB" id="A0A401ZUA3"/>
<dbReference type="EMBL" id="BIFR01000001">
    <property type="protein sequence ID" value="GCE10433.1"/>
    <property type="molecule type" value="Genomic_DNA"/>
</dbReference>
<name>A0A401ZUA3_9CHLR</name>
<comment type="caution">
    <text evidence="1">The sequence shown here is derived from an EMBL/GenBank/DDBJ whole genome shotgun (WGS) entry which is preliminary data.</text>
</comment>
<evidence type="ECO:0000313" key="2">
    <source>
        <dbReference type="Proteomes" id="UP000287352"/>
    </source>
</evidence>
<organism evidence="1 2">
    <name type="scientific">Tengunoibacter tsumagoiensis</name>
    <dbReference type="NCBI Taxonomy" id="2014871"/>
    <lineage>
        <taxon>Bacteria</taxon>
        <taxon>Bacillati</taxon>
        <taxon>Chloroflexota</taxon>
        <taxon>Ktedonobacteria</taxon>
        <taxon>Ktedonobacterales</taxon>
        <taxon>Dictyobacteraceae</taxon>
        <taxon>Tengunoibacter</taxon>
    </lineage>
</organism>
<gene>
    <name evidence="1" type="ORF">KTT_02920</name>
</gene>